<accession>A0A1H9K0X6</accession>
<name>A0A1H9K0X6_9BACI</name>
<dbReference type="Proteomes" id="UP000198733">
    <property type="component" value="Unassembled WGS sequence"/>
</dbReference>
<evidence type="ECO:0000256" key="3">
    <source>
        <dbReference type="ARBA" id="ARBA00023015"/>
    </source>
</evidence>
<dbReference type="InterPro" id="IPR000835">
    <property type="entry name" value="HTH_MarR-typ"/>
</dbReference>
<evidence type="ECO:0000256" key="5">
    <source>
        <dbReference type="ARBA" id="ARBA00023163"/>
    </source>
</evidence>
<dbReference type="RefSeq" id="WP_092506158.1">
    <property type="nucleotide sequence ID" value="NZ_FOEH01000007.1"/>
</dbReference>
<keyword evidence="5" id="KW-0804">Transcription</keyword>
<evidence type="ECO:0000256" key="4">
    <source>
        <dbReference type="ARBA" id="ARBA00023125"/>
    </source>
</evidence>
<evidence type="ECO:0000256" key="1">
    <source>
        <dbReference type="ARBA" id="ARBA00004496"/>
    </source>
</evidence>
<evidence type="ECO:0000313" key="8">
    <source>
        <dbReference type="Proteomes" id="UP000198733"/>
    </source>
</evidence>
<keyword evidence="8" id="KW-1185">Reference proteome</keyword>
<keyword evidence="4 7" id="KW-0238">DNA-binding</keyword>
<evidence type="ECO:0000256" key="2">
    <source>
        <dbReference type="ARBA" id="ARBA00022490"/>
    </source>
</evidence>
<dbReference type="EMBL" id="FOEH01000007">
    <property type="protein sequence ID" value="SEQ92573.1"/>
    <property type="molecule type" value="Genomic_DNA"/>
</dbReference>
<dbReference type="SMART" id="SM00347">
    <property type="entry name" value="HTH_MARR"/>
    <property type="match status" value="1"/>
</dbReference>
<dbReference type="InterPro" id="IPR055166">
    <property type="entry name" value="Transc_reg_Sar_Rot_HTH"/>
</dbReference>
<dbReference type="GO" id="GO:0003677">
    <property type="term" value="F:DNA binding"/>
    <property type="evidence" value="ECO:0007669"/>
    <property type="project" value="UniProtKB-KW"/>
</dbReference>
<gene>
    <name evidence="7" type="ORF">SAMN05216232_3730</name>
</gene>
<sequence>MEDFLTLDNQLCFAIYETSSQFTKLYSKVLHPFGITYPQYLVLLALWEKDGPTVKEMGERLNLGTGTLTPLIKRMEANGWVKKERTNSDERKVYVFVQPKAIEEKDAINQSIASEVNTCNIELYEYEQLMSQLKVLHDKLMNRNNR</sequence>
<protein>
    <submittedName>
        <fullName evidence="7">DNA-binding transcriptional regulator, MarR family</fullName>
    </submittedName>
</protein>
<evidence type="ECO:0000259" key="6">
    <source>
        <dbReference type="PROSITE" id="PS50995"/>
    </source>
</evidence>
<organism evidence="7 8">
    <name type="scientific">Virgibacillus subterraneus</name>
    <dbReference type="NCBI Taxonomy" id="621109"/>
    <lineage>
        <taxon>Bacteria</taxon>
        <taxon>Bacillati</taxon>
        <taxon>Bacillota</taxon>
        <taxon>Bacilli</taxon>
        <taxon>Bacillales</taxon>
        <taxon>Bacillaceae</taxon>
        <taxon>Virgibacillus</taxon>
    </lineage>
</organism>
<dbReference type="InterPro" id="IPR039422">
    <property type="entry name" value="MarR/SlyA-like"/>
</dbReference>
<dbReference type="InterPro" id="IPR036390">
    <property type="entry name" value="WH_DNA-bd_sf"/>
</dbReference>
<dbReference type="InterPro" id="IPR036388">
    <property type="entry name" value="WH-like_DNA-bd_sf"/>
</dbReference>
<dbReference type="Gene3D" id="1.10.10.10">
    <property type="entry name" value="Winged helix-like DNA-binding domain superfamily/Winged helix DNA-binding domain"/>
    <property type="match status" value="1"/>
</dbReference>
<comment type="caution">
    <text evidence="7">The sequence shown here is derived from an EMBL/GenBank/DDBJ whole genome shotgun (WGS) entry which is preliminary data.</text>
</comment>
<dbReference type="PANTHER" id="PTHR33164">
    <property type="entry name" value="TRANSCRIPTIONAL REGULATOR, MARR FAMILY"/>
    <property type="match status" value="1"/>
</dbReference>
<dbReference type="PROSITE" id="PS50995">
    <property type="entry name" value="HTH_MARR_2"/>
    <property type="match status" value="1"/>
</dbReference>
<reference evidence="7 8" key="1">
    <citation type="submission" date="2016-10" db="EMBL/GenBank/DDBJ databases">
        <authorList>
            <person name="Varghese N."/>
            <person name="Submissions S."/>
        </authorList>
    </citation>
    <scope>NUCLEOTIDE SEQUENCE [LARGE SCALE GENOMIC DNA]</scope>
    <source>
        <strain evidence="7 8">CGMCC 1.7734</strain>
    </source>
</reference>
<keyword evidence="3" id="KW-0805">Transcription regulation</keyword>
<feature type="domain" description="HTH marR-type" evidence="6">
    <location>
        <begin position="8"/>
        <end position="138"/>
    </location>
</feature>
<dbReference type="SUPFAM" id="SSF46785">
    <property type="entry name" value="Winged helix' DNA-binding domain"/>
    <property type="match status" value="1"/>
</dbReference>
<evidence type="ECO:0000313" key="7">
    <source>
        <dbReference type="EMBL" id="SEQ92573.1"/>
    </source>
</evidence>
<comment type="subcellular location">
    <subcellularLocation>
        <location evidence="1">Cytoplasm</location>
    </subcellularLocation>
</comment>
<keyword evidence="2" id="KW-0963">Cytoplasm</keyword>
<dbReference type="PANTHER" id="PTHR33164:SF5">
    <property type="entry name" value="ORGANIC HYDROPEROXIDE RESISTANCE TRANSCRIPTIONAL REGULATOR"/>
    <property type="match status" value="1"/>
</dbReference>
<dbReference type="Pfam" id="PF22381">
    <property type="entry name" value="Staph_reg_Sar_Rot"/>
    <property type="match status" value="1"/>
</dbReference>
<proteinExistence type="predicted"/>